<dbReference type="PROSITE" id="PS51469">
    <property type="entry name" value="SUN"/>
    <property type="match status" value="1"/>
</dbReference>
<dbReference type="Gene3D" id="2.60.120.260">
    <property type="entry name" value="Galactose-binding domain-like"/>
    <property type="match status" value="1"/>
</dbReference>
<evidence type="ECO:0000313" key="10">
    <source>
        <dbReference type="Proteomes" id="UP000187429"/>
    </source>
</evidence>
<reference evidence="10" key="1">
    <citation type="submission" date="2017-01" db="EMBL/GenBank/DDBJ databases">
        <authorList>
            <person name="Wang Y."/>
            <person name="White M."/>
            <person name="Kvist S."/>
            <person name="Moncalvo J.-M."/>
        </authorList>
    </citation>
    <scope>NUCLEOTIDE SEQUENCE [LARGE SCALE GENOMIC DNA]</scope>
    <source>
        <strain evidence="10">ID-206-W2</strain>
    </source>
</reference>
<feature type="region of interest" description="Disordered" evidence="6">
    <location>
        <begin position="43"/>
        <end position="66"/>
    </location>
</feature>
<dbReference type="PANTHER" id="PTHR12911">
    <property type="entry name" value="SAD1/UNC-84-LIKE PROTEIN-RELATED"/>
    <property type="match status" value="1"/>
</dbReference>
<dbReference type="GO" id="GO:0043495">
    <property type="term" value="F:protein-membrane adaptor activity"/>
    <property type="evidence" value="ECO:0007669"/>
    <property type="project" value="TreeGrafter"/>
</dbReference>
<feature type="compositionally biased region" description="Basic and acidic residues" evidence="6">
    <location>
        <begin position="298"/>
        <end position="310"/>
    </location>
</feature>
<feature type="transmembrane region" description="Helical" evidence="7">
    <location>
        <begin position="346"/>
        <end position="364"/>
    </location>
</feature>
<feature type="region of interest" description="Disordered" evidence="6">
    <location>
        <begin position="280"/>
        <end position="310"/>
    </location>
</feature>
<dbReference type="OrthoDB" id="342281at2759"/>
<comment type="subcellular location">
    <subcellularLocation>
        <location evidence="1">Membrane</location>
    </subcellularLocation>
</comment>
<organism evidence="9 10">
    <name type="scientific">Smittium culicis</name>
    <dbReference type="NCBI Taxonomy" id="133412"/>
    <lineage>
        <taxon>Eukaryota</taxon>
        <taxon>Fungi</taxon>
        <taxon>Fungi incertae sedis</taxon>
        <taxon>Zoopagomycota</taxon>
        <taxon>Kickxellomycotina</taxon>
        <taxon>Harpellomycetes</taxon>
        <taxon>Harpellales</taxon>
        <taxon>Legeriomycetaceae</taxon>
        <taxon>Smittium</taxon>
    </lineage>
</organism>
<evidence type="ECO:0000259" key="8">
    <source>
        <dbReference type="PROSITE" id="PS51469"/>
    </source>
</evidence>
<feature type="region of interest" description="Disordered" evidence="6">
    <location>
        <begin position="143"/>
        <end position="163"/>
    </location>
</feature>
<evidence type="ECO:0000256" key="1">
    <source>
        <dbReference type="ARBA" id="ARBA00004370"/>
    </source>
</evidence>
<feature type="coiled-coil region" evidence="5">
    <location>
        <begin position="491"/>
        <end position="522"/>
    </location>
</feature>
<feature type="transmembrane region" description="Helical" evidence="7">
    <location>
        <begin position="384"/>
        <end position="405"/>
    </location>
</feature>
<evidence type="ECO:0000256" key="7">
    <source>
        <dbReference type="SAM" id="Phobius"/>
    </source>
</evidence>
<keyword evidence="4 7" id="KW-0472">Membrane</keyword>
<evidence type="ECO:0000256" key="5">
    <source>
        <dbReference type="SAM" id="Coils"/>
    </source>
</evidence>
<dbReference type="AlphaFoldDB" id="A0A1R1YS48"/>
<keyword evidence="10" id="KW-1185">Reference proteome</keyword>
<sequence length="885" mass="101717">MNTDDPPYSEKNPRQFFRQLLKNPNIQPSQNRQNSSPIVVQLPSRLNFPNNNNTNFQNENKASSNDSLESMTRMLFDPVNPRIETRNVSNHRNDFSINNYDKDSVDNNSTDVDENYSSNISKIIPNGFNHHSSLKTNTIQNPNNFPISHKQNLPTSNRNLQNKNKNYESDLAHSYSSDDLLSLDYRNSHLLRTTQKNRMYTPRYPHNLSQYSSNDEGNLYNYNPKSSTKSHKIFGPGAFPKTNLRYSQRRKNPELEQNMNFNSRSYNPSPTEILYRRLSKGDKRSTSHQNHAFSDSDYFNKDQPHMPSKSKEQINSLSYSFRNSLAYFTSKFSFVFLLIFYVLKDFLYILLKYTIGYILPFLFIESNKNAPQTPRTRRKNFTTISTGIIVLIVSLFLVANQFNFYSSLVNNEKLIKPDGLKNNSRILSNSWISLGNLKNVVLYPFQKYYETSRLSDLANDSHNNFENIISESSFKDLRNKVNRLINEAILNEKINKNIENKINKISEMASDHERQIEKFQNTYSHAALINSQAFKNKVLDLINPLIKRETEKIVKTLKTKAHSSHSSSIDEADLDKKIQVLQNRLVGMVNNAISQSGDKIIRNEEGANVVDFEQVNQLVIKAIEKNSKNRPKRADYALYSAGGRIILKNTSKSWSPKPKSISARILYKLGVLEYPVNPPSVILDPSVNLGECWPMQGSKGDIGISLARPIEPLGFSIEHVPKSTAIDYKSAPKDFEVWGNVIIKNEKEPHKKEMNQPDSNPDKLRKLDKDKQKGQVEEEDDDEDDEEFDKKVQFSDGGMDNLAGPIILDKMNKNSFENKAQTSAYKDGELVKLGTFRYEPSDSEARQEFMIEKLGEGVKVKRILVKILSNWGNKEHTCIYRFSAF</sequence>
<accession>A0A1R1YS48</accession>
<dbReference type="Pfam" id="PF07738">
    <property type="entry name" value="Sad1_UNC"/>
    <property type="match status" value="2"/>
</dbReference>
<feature type="compositionally biased region" description="Polar residues" evidence="6">
    <location>
        <begin position="207"/>
        <end position="216"/>
    </location>
</feature>
<feature type="compositionally biased region" description="Basic and acidic residues" evidence="6">
    <location>
        <begin position="746"/>
        <end position="776"/>
    </location>
</feature>
<evidence type="ECO:0000256" key="2">
    <source>
        <dbReference type="ARBA" id="ARBA00022692"/>
    </source>
</evidence>
<evidence type="ECO:0000256" key="3">
    <source>
        <dbReference type="ARBA" id="ARBA00022989"/>
    </source>
</evidence>
<keyword evidence="5" id="KW-0175">Coiled coil</keyword>
<dbReference type="InterPro" id="IPR045119">
    <property type="entry name" value="SUN1-5"/>
</dbReference>
<keyword evidence="2 7" id="KW-0812">Transmembrane</keyword>
<name>A0A1R1YS48_9FUNG</name>
<dbReference type="GO" id="GO:0034993">
    <property type="term" value="C:meiotic nuclear membrane microtubule tethering complex"/>
    <property type="evidence" value="ECO:0007669"/>
    <property type="project" value="TreeGrafter"/>
</dbReference>
<keyword evidence="3 7" id="KW-1133">Transmembrane helix</keyword>
<gene>
    <name evidence="9" type="ORF">AYI69_g745</name>
</gene>
<dbReference type="Proteomes" id="UP000187429">
    <property type="component" value="Unassembled WGS sequence"/>
</dbReference>
<dbReference type="InterPro" id="IPR012919">
    <property type="entry name" value="SUN_dom"/>
</dbReference>
<evidence type="ECO:0000256" key="6">
    <source>
        <dbReference type="SAM" id="MobiDB-lite"/>
    </source>
</evidence>
<evidence type="ECO:0000256" key="4">
    <source>
        <dbReference type="ARBA" id="ARBA00023136"/>
    </source>
</evidence>
<feature type="region of interest" description="Disordered" evidence="6">
    <location>
        <begin position="746"/>
        <end position="788"/>
    </location>
</feature>
<comment type="caution">
    <text evidence="9">The sequence shown here is derived from an EMBL/GenBank/DDBJ whole genome shotgun (WGS) entry which is preliminary data.</text>
</comment>
<evidence type="ECO:0000313" key="9">
    <source>
        <dbReference type="EMBL" id="OMJ29729.1"/>
    </source>
</evidence>
<dbReference type="EMBL" id="LSSM01000199">
    <property type="protein sequence ID" value="OMJ29729.1"/>
    <property type="molecule type" value="Genomic_DNA"/>
</dbReference>
<feature type="domain" description="SUN" evidence="8">
    <location>
        <begin position="642"/>
        <end position="885"/>
    </location>
</feature>
<feature type="region of interest" description="Disordered" evidence="6">
    <location>
        <begin position="194"/>
        <end position="216"/>
    </location>
</feature>
<protein>
    <submittedName>
        <fullName evidence="9">SUN domain-containing protein 3</fullName>
    </submittedName>
</protein>
<dbReference type="PANTHER" id="PTHR12911:SF8">
    <property type="entry name" value="KLAROID PROTEIN-RELATED"/>
    <property type="match status" value="1"/>
</dbReference>
<feature type="compositionally biased region" description="Acidic residues" evidence="6">
    <location>
        <begin position="777"/>
        <end position="787"/>
    </location>
</feature>
<feature type="compositionally biased region" description="Low complexity" evidence="6">
    <location>
        <begin position="47"/>
        <end position="60"/>
    </location>
</feature>
<proteinExistence type="predicted"/>